<dbReference type="Proteomes" id="UP000250369">
    <property type="component" value="Unassembled WGS sequence"/>
</dbReference>
<feature type="transmembrane region" description="Helical" evidence="9">
    <location>
        <begin position="91"/>
        <end position="109"/>
    </location>
</feature>
<evidence type="ECO:0000256" key="5">
    <source>
        <dbReference type="ARBA" id="ARBA00022741"/>
    </source>
</evidence>
<gene>
    <name evidence="11" type="ORF">DQG23_17455</name>
</gene>
<feature type="transmembrane region" description="Helical" evidence="9">
    <location>
        <begin position="37"/>
        <end position="56"/>
    </location>
</feature>
<dbReference type="GO" id="GO:0000155">
    <property type="term" value="F:phosphorelay sensor kinase activity"/>
    <property type="evidence" value="ECO:0007669"/>
    <property type="project" value="InterPro"/>
</dbReference>
<comment type="catalytic activity">
    <reaction evidence="1">
        <text>ATP + protein L-histidine = ADP + protein N-phospho-L-histidine.</text>
        <dbReference type="EC" id="2.7.13.3"/>
    </reaction>
</comment>
<keyword evidence="8" id="KW-0902">Two-component regulatory system</keyword>
<evidence type="ECO:0000313" key="12">
    <source>
        <dbReference type="Proteomes" id="UP000250369"/>
    </source>
</evidence>
<dbReference type="GO" id="GO:0016020">
    <property type="term" value="C:membrane"/>
    <property type="evidence" value="ECO:0007669"/>
    <property type="project" value="InterPro"/>
</dbReference>
<dbReference type="GO" id="GO:0005524">
    <property type="term" value="F:ATP binding"/>
    <property type="evidence" value="ECO:0007669"/>
    <property type="project" value="UniProtKB-KW"/>
</dbReference>
<dbReference type="PANTHER" id="PTHR24421">
    <property type="entry name" value="NITRATE/NITRITE SENSOR PROTEIN NARX-RELATED"/>
    <property type="match status" value="1"/>
</dbReference>
<dbReference type="SUPFAM" id="SSF55874">
    <property type="entry name" value="ATPase domain of HSP90 chaperone/DNA topoisomerase II/histidine kinase"/>
    <property type="match status" value="1"/>
</dbReference>
<evidence type="ECO:0000256" key="9">
    <source>
        <dbReference type="SAM" id="Phobius"/>
    </source>
</evidence>
<dbReference type="EC" id="2.7.13.3" evidence="2"/>
<comment type="caution">
    <text evidence="11">The sequence shown here is derived from an EMBL/GenBank/DDBJ whole genome shotgun (WGS) entry which is preliminary data.</text>
</comment>
<keyword evidence="3" id="KW-0597">Phosphoprotein</keyword>
<dbReference type="RefSeq" id="WP_113032145.1">
    <property type="nucleotide sequence ID" value="NZ_QMFB01000009.1"/>
</dbReference>
<dbReference type="Gene3D" id="1.20.5.1930">
    <property type="match status" value="1"/>
</dbReference>
<dbReference type="InterPro" id="IPR036890">
    <property type="entry name" value="HATPase_C_sf"/>
</dbReference>
<sequence length="425" mass="48596">MCRHFMEPSLLQNFFSFQEKTLVKTLIDRRKWNWQDWVFFTIFSTGFLLSMFSIIFQQESLVINHRTMAIIGTVCGYFIPLIFWRPGYVHYFLFPVAILVTNGAFQVWATITTHQSVPVLTLSCMILGYLAHRSTIWWVAPIVVIGPPVLDVFFVTFEHPTYEFIGSVFNNAVILAVGMAVNRIMHDHLRRKRLYEENLKQYHLIREQNRALEQYSSQVEKLTLLEERNRLARELHDTVGHTFTSVIMGMDAVSYLMDSAPEKAKEKLEVLRGLTRKGLDEVRRSIHQIAPVDEPETLSLQLSQLAGEFSTHTGTQVKIKVSGDEIALPKQMHLTLVRCLQESLTNAKRHGEAGIVDVWIDFAPDSVLLRIEDNGFGTEKLREGFGLKAMRERISALNGTLQASSARGFGTTITCKIPLRQKPKP</sequence>
<feature type="transmembrane region" description="Helical" evidence="9">
    <location>
        <begin position="164"/>
        <end position="185"/>
    </location>
</feature>
<organism evidence="11 12">
    <name type="scientific">Paenibacillus contaminans</name>
    <dbReference type="NCBI Taxonomy" id="450362"/>
    <lineage>
        <taxon>Bacteria</taxon>
        <taxon>Bacillati</taxon>
        <taxon>Bacillota</taxon>
        <taxon>Bacilli</taxon>
        <taxon>Bacillales</taxon>
        <taxon>Paenibacillaceae</taxon>
        <taxon>Paenibacillus</taxon>
    </lineage>
</organism>
<evidence type="ECO:0000256" key="8">
    <source>
        <dbReference type="ARBA" id="ARBA00023012"/>
    </source>
</evidence>
<keyword evidence="9" id="KW-1133">Transmembrane helix</keyword>
<evidence type="ECO:0000256" key="6">
    <source>
        <dbReference type="ARBA" id="ARBA00022777"/>
    </source>
</evidence>
<keyword evidence="9" id="KW-0472">Membrane</keyword>
<evidence type="ECO:0000256" key="2">
    <source>
        <dbReference type="ARBA" id="ARBA00012438"/>
    </source>
</evidence>
<dbReference type="PANTHER" id="PTHR24421:SF10">
    <property type="entry name" value="NITRATE_NITRITE SENSOR PROTEIN NARQ"/>
    <property type="match status" value="1"/>
</dbReference>
<evidence type="ECO:0000256" key="7">
    <source>
        <dbReference type="ARBA" id="ARBA00022840"/>
    </source>
</evidence>
<feature type="domain" description="Histidine kinase/HSP90-like ATPase" evidence="10">
    <location>
        <begin position="331"/>
        <end position="421"/>
    </location>
</feature>
<evidence type="ECO:0000259" key="10">
    <source>
        <dbReference type="SMART" id="SM00387"/>
    </source>
</evidence>
<dbReference type="Pfam" id="PF07730">
    <property type="entry name" value="HisKA_3"/>
    <property type="match status" value="1"/>
</dbReference>
<dbReference type="CDD" id="cd16917">
    <property type="entry name" value="HATPase_UhpB-NarQ-NarX-like"/>
    <property type="match status" value="1"/>
</dbReference>
<evidence type="ECO:0000256" key="3">
    <source>
        <dbReference type="ARBA" id="ARBA00022553"/>
    </source>
</evidence>
<evidence type="ECO:0000256" key="4">
    <source>
        <dbReference type="ARBA" id="ARBA00022679"/>
    </source>
</evidence>
<dbReference type="EMBL" id="QMFB01000009">
    <property type="protein sequence ID" value="RAV20248.1"/>
    <property type="molecule type" value="Genomic_DNA"/>
</dbReference>
<dbReference type="InterPro" id="IPR003594">
    <property type="entry name" value="HATPase_dom"/>
</dbReference>
<protein>
    <recommendedName>
        <fullName evidence="2">histidine kinase</fullName>
        <ecNumber evidence="2">2.7.13.3</ecNumber>
    </recommendedName>
</protein>
<keyword evidence="12" id="KW-1185">Reference proteome</keyword>
<keyword evidence="5" id="KW-0547">Nucleotide-binding</keyword>
<keyword evidence="4" id="KW-0808">Transferase</keyword>
<evidence type="ECO:0000256" key="1">
    <source>
        <dbReference type="ARBA" id="ARBA00000085"/>
    </source>
</evidence>
<dbReference type="AlphaFoldDB" id="A0A329MKZ8"/>
<dbReference type="InterPro" id="IPR050482">
    <property type="entry name" value="Sensor_HK_TwoCompSys"/>
</dbReference>
<dbReference type="Gene3D" id="3.30.565.10">
    <property type="entry name" value="Histidine kinase-like ATPase, C-terminal domain"/>
    <property type="match status" value="1"/>
</dbReference>
<keyword evidence="6" id="KW-0418">Kinase</keyword>
<feature type="transmembrane region" description="Helical" evidence="9">
    <location>
        <begin position="138"/>
        <end position="158"/>
    </location>
</feature>
<dbReference type="SMART" id="SM00387">
    <property type="entry name" value="HATPase_c"/>
    <property type="match status" value="1"/>
</dbReference>
<dbReference type="Pfam" id="PF02518">
    <property type="entry name" value="HATPase_c"/>
    <property type="match status" value="1"/>
</dbReference>
<dbReference type="InterPro" id="IPR011712">
    <property type="entry name" value="Sig_transdc_His_kin_sub3_dim/P"/>
</dbReference>
<reference evidence="11 12" key="1">
    <citation type="journal article" date="2009" name="Int. J. Syst. Evol. Microbiol.">
        <title>Paenibacillus contaminans sp. nov., isolated from a contaminated laboratory plate.</title>
        <authorList>
            <person name="Chou J.H."/>
            <person name="Lee J.H."/>
            <person name="Lin M.C."/>
            <person name="Chang P.S."/>
            <person name="Arun A.B."/>
            <person name="Young C.C."/>
            <person name="Chen W.M."/>
        </authorList>
    </citation>
    <scope>NUCLEOTIDE SEQUENCE [LARGE SCALE GENOMIC DNA]</scope>
    <source>
        <strain evidence="11 12">CKOBP-6</strain>
    </source>
</reference>
<dbReference type="OrthoDB" id="9781904at2"/>
<name>A0A329MKZ8_9BACL</name>
<proteinExistence type="predicted"/>
<dbReference type="GO" id="GO:0046983">
    <property type="term" value="F:protein dimerization activity"/>
    <property type="evidence" value="ECO:0007669"/>
    <property type="project" value="InterPro"/>
</dbReference>
<accession>A0A329MKZ8</accession>
<feature type="transmembrane region" description="Helical" evidence="9">
    <location>
        <begin position="68"/>
        <end position="84"/>
    </location>
</feature>
<keyword evidence="9" id="KW-0812">Transmembrane</keyword>
<keyword evidence="7" id="KW-0067">ATP-binding</keyword>
<evidence type="ECO:0000313" key="11">
    <source>
        <dbReference type="EMBL" id="RAV20248.1"/>
    </source>
</evidence>